<evidence type="ECO:0000256" key="1">
    <source>
        <dbReference type="SAM" id="SignalP"/>
    </source>
</evidence>
<accession>A0ABR0KF71</accession>
<evidence type="ECO:0000313" key="3">
    <source>
        <dbReference type="Proteomes" id="UP001345013"/>
    </source>
</evidence>
<feature type="chain" id="PRO_5046380426" evidence="1">
    <location>
        <begin position="22"/>
        <end position="295"/>
    </location>
</feature>
<evidence type="ECO:0000313" key="2">
    <source>
        <dbReference type="EMBL" id="KAK5094903.1"/>
    </source>
</evidence>
<gene>
    <name evidence="2" type="ORF">LTR24_003351</name>
</gene>
<sequence>MLSHLLQIGTYALFLATHANAQDPSDSGYVGYNLTLKGDQDSVIYSTENTRPDVSIAYSDADVYLNASVQVGEIDIRVDNLTAKVNLDLQVLKLLQFNAGVEVSIDQVQLLIENVTAKVLLEARLENLVAMVNRTLNSLDLNSTIATLGQTAGEAVDSTVGDLTGGNNSSSDALLKRSYELENNILYSVNDYSGNKHTNRVLAQNGDLVDESLNNNGDPQGRRIVGHYEDDMTFTGHEANVVRDGEGITVLEYEYSPYHGISAICAIYLDSAGSVIATRVLSESFVGGTSTIGEL</sequence>
<protein>
    <submittedName>
        <fullName evidence="2">Uncharacterized protein</fullName>
    </submittedName>
</protein>
<keyword evidence="3" id="KW-1185">Reference proteome</keyword>
<dbReference type="Proteomes" id="UP001345013">
    <property type="component" value="Unassembled WGS sequence"/>
</dbReference>
<reference evidence="2 3" key="1">
    <citation type="submission" date="2023-08" db="EMBL/GenBank/DDBJ databases">
        <title>Black Yeasts Isolated from many extreme environments.</title>
        <authorList>
            <person name="Coleine C."/>
            <person name="Stajich J.E."/>
            <person name="Selbmann L."/>
        </authorList>
    </citation>
    <scope>NUCLEOTIDE SEQUENCE [LARGE SCALE GENOMIC DNA]</scope>
    <source>
        <strain evidence="2 3">CCFEE 5885</strain>
    </source>
</reference>
<comment type="caution">
    <text evidence="2">The sequence shown here is derived from an EMBL/GenBank/DDBJ whole genome shotgun (WGS) entry which is preliminary data.</text>
</comment>
<proteinExistence type="predicted"/>
<keyword evidence="1" id="KW-0732">Signal</keyword>
<organism evidence="2 3">
    <name type="scientific">Lithohypha guttulata</name>
    <dbReference type="NCBI Taxonomy" id="1690604"/>
    <lineage>
        <taxon>Eukaryota</taxon>
        <taxon>Fungi</taxon>
        <taxon>Dikarya</taxon>
        <taxon>Ascomycota</taxon>
        <taxon>Pezizomycotina</taxon>
        <taxon>Eurotiomycetes</taxon>
        <taxon>Chaetothyriomycetidae</taxon>
        <taxon>Chaetothyriales</taxon>
        <taxon>Trichomeriaceae</taxon>
        <taxon>Lithohypha</taxon>
    </lineage>
</organism>
<dbReference type="EMBL" id="JAVRRG010000031">
    <property type="protein sequence ID" value="KAK5094903.1"/>
    <property type="molecule type" value="Genomic_DNA"/>
</dbReference>
<feature type="signal peptide" evidence="1">
    <location>
        <begin position="1"/>
        <end position="21"/>
    </location>
</feature>
<name>A0ABR0KF71_9EURO</name>